<accession>A0A365L6P6</accession>
<sequence>MGKRFERIKAPELQERVVSAEEAASWIQDGMTLGLSGFTQAGDAKAVPLALAKRAEFETFKVNVYTGASLGSNIDTVFAQSGIVHKRLPFQSDPVMRRKINEGAMLYTDHHLSHTAEWIRDGVITPIDFAIIEAISITKDGMIIPTTSVGNSAIFAQYAKNVIVEINTEQPERLYRLHDIYDTGTHEGRNPIPLTHVADRIGTTGIPVDMEKIRGIVFTDQIDSPSTIVPPDSETEAIASHLLALLRSEIKAGRLTEKLAPIQSGVGSVANSALRGLIDSEFHDLEMYSEVLQDAVFDLIDADVLRFASGSAITLSKEKMAQVYSDFRKYEDKIVLRPQEITNHPGLIRRLGLIAVNTALEFDIYGNVNSTHVSGTKMMNGIGGSGDFARNSRLSIFVSKSTAKGGNISSVVPFVTHVDHTEHDVDVLITEHGYADLRGLAPRERAGLIIENCADPTYRDQLSGYYEEALTRGGQTPHVLEKAFSWYQRLAETGSMLEK</sequence>
<evidence type="ECO:0000256" key="1">
    <source>
        <dbReference type="ARBA" id="ARBA00009632"/>
    </source>
</evidence>
<dbReference type="GO" id="GO:0008775">
    <property type="term" value="F:acetate CoA-transferase activity"/>
    <property type="evidence" value="ECO:0007669"/>
    <property type="project" value="InterPro"/>
</dbReference>
<dbReference type="InterPro" id="IPR026888">
    <property type="entry name" value="AcetylCoA_hyd_C"/>
</dbReference>
<protein>
    <submittedName>
        <fullName evidence="6">Acetyl-CoA hydrolase</fullName>
    </submittedName>
</protein>
<dbReference type="SUPFAM" id="SSF100950">
    <property type="entry name" value="NagB/RpiA/CoA transferase-like"/>
    <property type="match status" value="2"/>
</dbReference>
<feature type="domain" description="Acetyl-CoA hydrolase/transferase C-terminal" evidence="5">
    <location>
        <begin position="327"/>
        <end position="463"/>
    </location>
</feature>
<feature type="binding site" evidence="3">
    <location>
        <position position="404"/>
    </location>
    <ligand>
        <name>CoA</name>
        <dbReference type="ChEBI" id="CHEBI:57287"/>
    </ligand>
</feature>
<feature type="binding site" evidence="3">
    <location>
        <position position="384"/>
    </location>
    <ligand>
        <name>CoA</name>
        <dbReference type="ChEBI" id="CHEBI:57287"/>
    </ligand>
</feature>
<evidence type="ECO:0000259" key="5">
    <source>
        <dbReference type="Pfam" id="PF13336"/>
    </source>
</evidence>
<evidence type="ECO:0000313" key="6">
    <source>
        <dbReference type="EMBL" id="RAZ81053.1"/>
    </source>
</evidence>
<organism evidence="6 7">
    <name type="scientific">Planococcus halotolerans</name>
    <dbReference type="NCBI Taxonomy" id="2233542"/>
    <lineage>
        <taxon>Bacteria</taxon>
        <taxon>Bacillati</taxon>
        <taxon>Bacillota</taxon>
        <taxon>Bacilli</taxon>
        <taxon>Bacillales</taxon>
        <taxon>Caryophanaceae</taxon>
        <taxon>Planococcus</taxon>
    </lineage>
</organism>
<evidence type="ECO:0000256" key="2">
    <source>
        <dbReference type="PIRSR" id="PIRSR617821-1"/>
    </source>
</evidence>
<feature type="binding site" evidence="3">
    <location>
        <position position="380"/>
    </location>
    <ligand>
        <name>CoA</name>
        <dbReference type="ChEBI" id="CHEBI:57287"/>
    </ligand>
</feature>
<comment type="similarity">
    <text evidence="1">Belongs to the acetyl-CoA hydrolase/transferase family.</text>
</comment>
<dbReference type="InterPro" id="IPR017821">
    <property type="entry name" value="Succinate_CoA_transferase"/>
</dbReference>
<comment type="caution">
    <text evidence="6">The sequence shown here is derived from an EMBL/GenBank/DDBJ whole genome shotgun (WGS) entry which is preliminary data.</text>
</comment>
<dbReference type="Pfam" id="PF02550">
    <property type="entry name" value="AcetylCoA_hydro"/>
    <property type="match status" value="1"/>
</dbReference>
<dbReference type="FunFam" id="3.40.1080.20:FF:000001">
    <property type="entry name" value="Acetyl-CoA hydrolase Ach1"/>
    <property type="match status" value="1"/>
</dbReference>
<feature type="domain" description="Acetyl-CoA hydrolase/transferase N-terminal" evidence="4">
    <location>
        <begin position="12"/>
        <end position="173"/>
    </location>
</feature>
<dbReference type="PANTHER" id="PTHR43609:SF1">
    <property type="entry name" value="ACETYL-COA HYDROLASE"/>
    <property type="match status" value="1"/>
</dbReference>
<proteinExistence type="inferred from homology"/>
<evidence type="ECO:0000313" key="7">
    <source>
        <dbReference type="Proteomes" id="UP000251002"/>
    </source>
</evidence>
<dbReference type="InterPro" id="IPR046433">
    <property type="entry name" value="ActCoA_hydro"/>
</dbReference>
<gene>
    <name evidence="6" type="ORF">DP120_01840</name>
</gene>
<name>A0A365L6P6_9BACL</name>
<dbReference type="EMBL" id="QLZR01000001">
    <property type="protein sequence ID" value="RAZ81053.1"/>
    <property type="molecule type" value="Genomic_DNA"/>
</dbReference>
<keyword evidence="6" id="KW-0378">Hydrolase</keyword>
<keyword evidence="7" id="KW-1185">Reference proteome</keyword>
<dbReference type="NCBIfam" id="TIGR03458">
    <property type="entry name" value="YgfH_subfam"/>
    <property type="match status" value="1"/>
</dbReference>
<dbReference type="AlphaFoldDB" id="A0A365L6P6"/>
<dbReference type="InterPro" id="IPR003702">
    <property type="entry name" value="ActCoA_hydro_N"/>
</dbReference>
<feature type="binding site" evidence="3">
    <location>
        <begin position="265"/>
        <end position="269"/>
    </location>
    <ligand>
        <name>CoA</name>
        <dbReference type="ChEBI" id="CHEBI:57287"/>
    </ligand>
</feature>
<dbReference type="PANTHER" id="PTHR43609">
    <property type="entry name" value="ACETYL-COA HYDROLASE"/>
    <property type="match status" value="1"/>
</dbReference>
<evidence type="ECO:0000256" key="3">
    <source>
        <dbReference type="PIRSR" id="PIRSR617821-2"/>
    </source>
</evidence>
<reference evidence="6 7" key="1">
    <citation type="submission" date="2018-06" db="EMBL/GenBank/DDBJ databases">
        <title>The draft genome sequences of strains SCU63 and S1.</title>
        <authorList>
            <person name="Gan L."/>
        </authorList>
    </citation>
    <scope>NUCLEOTIDE SEQUENCE [LARGE SCALE GENOMIC DNA]</scope>
    <source>
        <strain evidence="6 7">SCU63</strain>
    </source>
</reference>
<evidence type="ECO:0000259" key="4">
    <source>
        <dbReference type="Pfam" id="PF02550"/>
    </source>
</evidence>
<dbReference type="Proteomes" id="UP000251002">
    <property type="component" value="Unassembled WGS sequence"/>
</dbReference>
<dbReference type="InterPro" id="IPR038460">
    <property type="entry name" value="AcetylCoA_hyd_C_sf"/>
</dbReference>
<dbReference type="Pfam" id="PF13336">
    <property type="entry name" value="AcetylCoA_hyd_C"/>
    <property type="match status" value="1"/>
</dbReference>
<feature type="active site" description="5-glutamyl coenzyme A thioester intermediate" evidence="2">
    <location>
        <position position="290"/>
    </location>
</feature>
<dbReference type="GO" id="GO:0003986">
    <property type="term" value="F:acetyl-CoA hydrolase activity"/>
    <property type="evidence" value="ECO:0007669"/>
    <property type="project" value="TreeGrafter"/>
</dbReference>
<dbReference type="GO" id="GO:0006083">
    <property type="term" value="P:acetate metabolic process"/>
    <property type="evidence" value="ECO:0007669"/>
    <property type="project" value="InterPro"/>
</dbReference>
<dbReference type="InterPro" id="IPR037171">
    <property type="entry name" value="NagB/RpiA_transferase-like"/>
</dbReference>
<dbReference type="Gene3D" id="3.30.750.70">
    <property type="entry name" value="4-hydroxybutyrate coenzyme like domains"/>
    <property type="match status" value="1"/>
</dbReference>
<dbReference type="Gene3D" id="3.40.1080.10">
    <property type="entry name" value="Glutaconate Coenzyme A-transferase"/>
    <property type="match status" value="1"/>
</dbReference>
<dbReference type="RefSeq" id="WP_112221477.1">
    <property type="nucleotide sequence ID" value="NZ_CP196859.1"/>
</dbReference>
<dbReference type="GO" id="GO:0006084">
    <property type="term" value="P:acetyl-CoA metabolic process"/>
    <property type="evidence" value="ECO:0007669"/>
    <property type="project" value="InterPro"/>
</dbReference>
<dbReference type="Gene3D" id="3.40.1080.20">
    <property type="entry name" value="Acetyl-CoA hydrolase/transferase C-terminal domain"/>
    <property type="match status" value="1"/>
</dbReference>